<organism evidence="2 3">
    <name type="scientific">Candidatus Allocopromorpha excrementavium</name>
    <dbReference type="NCBI Taxonomy" id="2840741"/>
    <lineage>
        <taxon>Bacteria</taxon>
        <taxon>Bacillati</taxon>
        <taxon>Bacillota</taxon>
        <taxon>Clostridia</taxon>
        <taxon>Eubacteriales</taxon>
        <taxon>Eubacteriaceae</taxon>
        <taxon>Eubacteriaceae incertae sedis</taxon>
        <taxon>Candidatus Allocopromorpha</taxon>
    </lineage>
</organism>
<accession>A0A9D1KVN2</accession>
<reference evidence="2" key="1">
    <citation type="submission" date="2020-10" db="EMBL/GenBank/DDBJ databases">
        <authorList>
            <person name="Gilroy R."/>
        </authorList>
    </citation>
    <scope>NUCLEOTIDE SEQUENCE</scope>
    <source>
        <strain evidence="2">CHK176-22527</strain>
    </source>
</reference>
<proteinExistence type="predicted"/>
<comment type="caution">
    <text evidence="2">The sequence shown here is derived from an EMBL/GenBank/DDBJ whole genome shotgun (WGS) entry which is preliminary data.</text>
</comment>
<keyword evidence="1" id="KW-0472">Membrane</keyword>
<dbReference type="Proteomes" id="UP000824159">
    <property type="component" value="Unassembled WGS sequence"/>
</dbReference>
<keyword evidence="1" id="KW-0812">Transmembrane</keyword>
<evidence type="ECO:0000313" key="2">
    <source>
        <dbReference type="EMBL" id="HIT99260.1"/>
    </source>
</evidence>
<keyword evidence="1" id="KW-1133">Transmembrane helix</keyword>
<feature type="transmembrane region" description="Helical" evidence="1">
    <location>
        <begin position="12"/>
        <end position="33"/>
    </location>
</feature>
<dbReference type="EMBL" id="DVLX01000033">
    <property type="protein sequence ID" value="HIT99260.1"/>
    <property type="molecule type" value="Genomic_DNA"/>
</dbReference>
<reference evidence="2" key="2">
    <citation type="journal article" date="2021" name="PeerJ">
        <title>Extensive microbial diversity within the chicken gut microbiome revealed by metagenomics and culture.</title>
        <authorList>
            <person name="Gilroy R."/>
            <person name="Ravi A."/>
            <person name="Getino M."/>
            <person name="Pursley I."/>
            <person name="Horton D.L."/>
            <person name="Alikhan N.F."/>
            <person name="Baker D."/>
            <person name="Gharbi K."/>
            <person name="Hall N."/>
            <person name="Watson M."/>
            <person name="Adriaenssens E.M."/>
            <person name="Foster-Nyarko E."/>
            <person name="Jarju S."/>
            <person name="Secka A."/>
            <person name="Antonio M."/>
            <person name="Oren A."/>
            <person name="Chaudhuri R.R."/>
            <person name="La Ragione R."/>
            <person name="Hildebrand F."/>
            <person name="Pallen M.J."/>
        </authorList>
    </citation>
    <scope>NUCLEOTIDE SEQUENCE</scope>
    <source>
        <strain evidence="2">CHK176-22527</strain>
    </source>
</reference>
<sequence length="251" mass="28151">MYMKKSTKGFYTLEAAVFLPIVILAVLSLGYFMRIYGGWEQCLYTAINESSESSMKAYGGISPALIRSDLMTRLAEDRKGFDNAKISNVKIMYRDGGLDSLTSYSIEAETKLELPLGFEKDFKFRTKIKYRNFVGVKNKSLGMGSDALEKDDDGEAVWIFPHSGKRYHRKQCTYVTASPAKHILDGGLKRKYAPCSICDAESMILGSTVYCFEDGDVYHKSTCRVIKRKVISIDKEEAKKKGYTPCSKCGG</sequence>
<evidence type="ECO:0000313" key="3">
    <source>
        <dbReference type="Proteomes" id="UP000824159"/>
    </source>
</evidence>
<protein>
    <submittedName>
        <fullName evidence="2">Uncharacterized protein</fullName>
    </submittedName>
</protein>
<evidence type="ECO:0000256" key="1">
    <source>
        <dbReference type="SAM" id="Phobius"/>
    </source>
</evidence>
<name>A0A9D1KVN2_9FIRM</name>
<gene>
    <name evidence="2" type="ORF">IAD12_03285</name>
</gene>
<dbReference type="AlphaFoldDB" id="A0A9D1KVN2"/>